<dbReference type="SMART" id="SM00382">
    <property type="entry name" value="AAA"/>
    <property type="match status" value="1"/>
</dbReference>
<dbReference type="InterPro" id="IPR017871">
    <property type="entry name" value="ABC_transporter-like_CS"/>
</dbReference>
<dbReference type="PANTHER" id="PTHR43423:SF10">
    <property type="entry name" value="PHOSPHATE IMPORT ATP-BINDING PROTEIN PSTB 2"/>
    <property type="match status" value="1"/>
</dbReference>
<dbReference type="PANTHER" id="PTHR43423">
    <property type="entry name" value="ABC TRANSPORTER I FAMILY MEMBER 17"/>
    <property type="match status" value="1"/>
</dbReference>
<protein>
    <submittedName>
        <fullName evidence="9">Phosphate transporter ATP-binding protein</fullName>
    </submittedName>
</protein>
<evidence type="ECO:0000313" key="10">
    <source>
        <dbReference type="Proteomes" id="UP000051442"/>
    </source>
</evidence>
<evidence type="ECO:0000256" key="2">
    <source>
        <dbReference type="ARBA" id="ARBA00022475"/>
    </source>
</evidence>
<dbReference type="GO" id="GO:0016020">
    <property type="term" value="C:membrane"/>
    <property type="evidence" value="ECO:0007669"/>
    <property type="project" value="InterPro"/>
</dbReference>
<evidence type="ECO:0000256" key="5">
    <source>
        <dbReference type="ARBA" id="ARBA00022840"/>
    </source>
</evidence>
<evidence type="ECO:0000313" key="9">
    <source>
        <dbReference type="EMBL" id="KRN16913.1"/>
    </source>
</evidence>
<dbReference type="InterPro" id="IPR003439">
    <property type="entry name" value="ABC_transporter-like_ATP-bd"/>
</dbReference>
<reference evidence="9 10" key="1">
    <citation type="journal article" date="2015" name="Genome Announc.">
        <title>Expanding the biotechnology potential of lactobacilli through comparative genomics of 213 strains and associated genera.</title>
        <authorList>
            <person name="Sun Z."/>
            <person name="Harris H.M."/>
            <person name="McCann A."/>
            <person name="Guo C."/>
            <person name="Argimon S."/>
            <person name="Zhang W."/>
            <person name="Yang X."/>
            <person name="Jeffery I.B."/>
            <person name="Cooney J.C."/>
            <person name="Kagawa T.F."/>
            <person name="Liu W."/>
            <person name="Song Y."/>
            <person name="Salvetti E."/>
            <person name="Wrobel A."/>
            <person name="Rasinkangas P."/>
            <person name="Parkhill J."/>
            <person name="Rea M.C."/>
            <person name="O'Sullivan O."/>
            <person name="Ritari J."/>
            <person name="Douillard F.P."/>
            <person name="Paul Ross R."/>
            <person name="Yang R."/>
            <person name="Briner A.E."/>
            <person name="Felis G.E."/>
            <person name="de Vos W.M."/>
            <person name="Barrangou R."/>
            <person name="Klaenhammer T.R."/>
            <person name="Caufield P.W."/>
            <person name="Cui Y."/>
            <person name="Zhang H."/>
            <person name="O'Toole P.W."/>
        </authorList>
    </citation>
    <scope>NUCLEOTIDE SEQUENCE [LARGE SCALE GENOMIC DNA]</scope>
    <source>
        <strain evidence="9 10">DSM 23365</strain>
    </source>
</reference>
<proteinExistence type="predicted"/>
<dbReference type="Proteomes" id="UP000051442">
    <property type="component" value="Unassembled WGS sequence"/>
</dbReference>
<dbReference type="RefSeq" id="WP_054736329.1">
    <property type="nucleotide sequence ID" value="NZ_AYZM01000175.1"/>
</dbReference>
<dbReference type="STRING" id="1423804.FD14_GL002707"/>
<dbReference type="AlphaFoldDB" id="A0A0R2EM00"/>
<dbReference type="InterPro" id="IPR003593">
    <property type="entry name" value="AAA+_ATPase"/>
</dbReference>
<evidence type="ECO:0000256" key="1">
    <source>
        <dbReference type="ARBA" id="ARBA00022448"/>
    </source>
</evidence>
<dbReference type="GO" id="GO:0016887">
    <property type="term" value="F:ATP hydrolysis activity"/>
    <property type="evidence" value="ECO:0007669"/>
    <property type="project" value="InterPro"/>
</dbReference>
<dbReference type="EMBL" id="AYZM01000175">
    <property type="protein sequence ID" value="KRN16913.1"/>
    <property type="molecule type" value="Genomic_DNA"/>
</dbReference>
<dbReference type="NCBIfam" id="TIGR00972">
    <property type="entry name" value="3a0107s01c2"/>
    <property type="match status" value="1"/>
</dbReference>
<organism evidence="9 10">
    <name type="scientific">Secundilactobacillus similis DSM 23365 = JCM 2765</name>
    <dbReference type="NCBI Taxonomy" id="1423804"/>
    <lineage>
        <taxon>Bacteria</taxon>
        <taxon>Bacillati</taxon>
        <taxon>Bacillota</taxon>
        <taxon>Bacilli</taxon>
        <taxon>Lactobacillales</taxon>
        <taxon>Lactobacillaceae</taxon>
        <taxon>Secundilactobacillus</taxon>
    </lineage>
</organism>
<dbReference type="PROSITE" id="PS00211">
    <property type="entry name" value="ABC_TRANSPORTER_1"/>
    <property type="match status" value="1"/>
</dbReference>
<dbReference type="InterPro" id="IPR005670">
    <property type="entry name" value="PstB-like"/>
</dbReference>
<evidence type="ECO:0000256" key="7">
    <source>
        <dbReference type="ARBA" id="ARBA00023136"/>
    </source>
</evidence>
<dbReference type="Gene3D" id="3.40.50.300">
    <property type="entry name" value="P-loop containing nucleotide triphosphate hydrolases"/>
    <property type="match status" value="1"/>
</dbReference>
<feature type="domain" description="ABC transporter" evidence="8">
    <location>
        <begin position="32"/>
        <end position="271"/>
    </location>
</feature>
<keyword evidence="10" id="KW-1185">Reference proteome</keyword>
<gene>
    <name evidence="9" type="ORF">FD14_GL002707</name>
</gene>
<accession>A0A0R2EM00</accession>
<dbReference type="GO" id="GO:0005315">
    <property type="term" value="F:phosphate transmembrane transporter activity"/>
    <property type="evidence" value="ECO:0007669"/>
    <property type="project" value="InterPro"/>
</dbReference>
<comment type="caution">
    <text evidence="9">The sequence shown here is derived from an EMBL/GenBank/DDBJ whole genome shotgun (WGS) entry which is preliminary data.</text>
</comment>
<name>A0A0R2EM00_9LACO</name>
<keyword evidence="6" id="KW-1278">Translocase</keyword>
<keyword evidence="4" id="KW-0547">Nucleotide-binding</keyword>
<evidence type="ECO:0000259" key="8">
    <source>
        <dbReference type="PROSITE" id="PS50893"/>
    </source>
</evidence>
<dbReference type="PROSITE" id="PS50893">
    <property type="entry name" value="ABC_TRANSPORTER_2"/>
    <property type="match status" value="1"/>
</dbReference>
<sequence length="276" mass="31087">MLINPTSPHPGDQWLERNIVDPSLKNDTNIILETKDLHVYYGDHEALHEGDLKFAEHQITALIGPSGSGKSTYLRSLNRMNDGVARVTGQILYRGVDVNQPQIDVYEMRRRIGMVFQRPNPFSKSIYENIAFALRRRGMNDKQQLDEIIETSLKQAALWDEVKDDLNKSALALSGGQQQRLCIARAVAVKPDILLLDEPASALDPVSTGKLEETLTQLKDQYTIIIVTHNMQQAARISDYTAFFNLGRALEYNVTSKIFTRPKVQLTNNYVAGDFG</sequence>
<dbReference type="Pfam" id="PF00005">
    <property type="entry name" value="ABC_tran"/>
    <property type="match status" value="1"/>
</dbReference>
<keyword evidence="1" id="KW-0813">Transport</keyword>
<dbReference type="GO" id="GO:0035435">
    <property type="term" value="P:phosphate ion transmembrane transport"/>
    <property type="evidence" value="ECO:0007669"/>
    <property type="project" value="InterPro"/>
</dbReference>
<dbReference type="InterPro" id="IPR027417">
    <property type="entry name" value="P-loop_NTPase"/>
</dbReference>
<evidence type="ECO:0000256" key="4">
    <source>
        <dbReference type="ARBA" id="ARBA00022741"/>
    </source>
</evidence>
<keyword evidence="7" id="KW-0472">Membrane</keyword>
<keyword evidence="3" id="KW-0592">Phosphate transport</keyword>
<dbReference type="GO" id="GO:0005524">
    <property type="term" value="F:ATP binding"/>
    <property type="evidence" value="ECO:0007669"/>
    <property type="project" value="UniProtKB-KW"/>
</dbReference>
<keyword evidence="2" id="KW-1003">Cell membrane</keyword>
<dbReference type="SUPFAM" id="SSF52540">
    <property type="entry name" value="P-loop containing nucleoside triphosphate hydrolases"/>
    <property type="match status" value="1"/>
</dbReference>
<evidence type="ECO:0000256" key="3">
    <source>
        <dbReference type="ARBA" id="ARBA00022592"/>
    </source>
</evidence>
<dbReference type="CDD" id="cd03260">
    <property type="entry name" value="ABC_PstB_phosphate_transporter"/>
    <property type="match status" value="1"/>
</dbReference>
<evidence type="ECO:0000256" key="6">
    <source>
        <dbReference type="ARBA" id="ARBA00022967"/>
    </source>
</evidence>
<keyword evidence="5 9" id="KW-0067">ATP-binding</keyword>
<dbReference type="OrthoDB" id="9802185at2"/>
<dbReference type="PATRIC" id="fig|1423804.4.peg.2921"/>